<name>A0ABX5NGS4_SERMA</name>
<evidence type="ECO:0000256" key="6">
    <source>
        <dbReference type="ARBA" id="ARBA00023136"/>
    </source>
</evidence>
<dbReference type="PANTHER" id="PTHR30462">
    <property type="entry name" value="INTERMEMBRANE TRANSPORT PROTEIN PQIB-RELATED"/>
    <property type="match status" value="1"/>
</dbReference>
<dbReference type="EMBL" id="QJQB01000143">
    <property type="protein sequence ID" value="PYA71688.1"/>
    <property type="molecule type" value="Genomic_DNA"/>
</dbReference>
<feature type="transmembrane region" description="Helical" evidence="7">
    <location>
        <begin position="42"/>
        <end position="61"/>
    </location>
</feature>
<keyword evidence="6 7" id="KW-0472">Membrane</keyword>
<accession>A0ABX5NGS4</accession>
<feature type="non-terminal residue" evidence="8">
    <location>
        <position position="107"/>
    </location>
</feature>
<evidence type="ECO:0000256" key="3">
    <source>
        <dbReference type="ARBA" id="ARBA00022519"/>
    </source>
</evidence>
<comment type="caution">
    <text evidence="8">The sequence shown here is derived from an EMBL/GenBank/DDBJ whole genome shotgun (WGS) entry which is preliminary data.</text>
</comment>
<evidence type="ECO:0000313" key="8">
    <source>
        <dbReference type="EMBL" id="PYA71688.1"/>
    </source>
</evidence>
<evidence type="ECO:0000256" key="1">
    <source>
        <dbReference type="ARBA" id="ARBA00004533"/>
    </source>
</evidence>
<reference evidence="9" key="1">
    <citation type="submission" date="2018-06" db="EMBL/GenBank/DDBJ databases">
        <title>Serratia marcescens genome sequencing and assembly.</title>
        <authorList>
            <person name="Martins R.C."/>
            <person name="Perdigao-Neto L.V."/>
            <person name="Costa S.F."/>
            <person name="Levin A.S.S."/>
        </authorList>
    </citation>
    <scope>NUCLEOTIDE SEQUENCE [LARGE SCALE GENOMIC DNA]</scope>
    <source>
        <strain evidence="9">1283</strain>
    </source>
</reference>
<dbReference type="InterPro" id="IPR007498">
    <property type="entry name" value="PqiA-like"/>
</dbReference>
<evidence type="ECO:0000256" key="7">
    <source>
        <dbReference type="SAM" id="Phobius"/>
    </source>
</evidence>
<dbReference type="InterPro" id="IPR051800">
    <property type="entry name" value="PqiA-PqiB_transport"/>
</dbReference>
<proteinExistence type="predicted"/>
<evidence type="ECO:0000256" key="5">
    <source>
        <dbReference type="ARBA" id="ARBA00022989"/>
    </source>
</evidence>
<reference evidence="8 9" key="2">
    <citation type="submission" date="2018-06" db="EMBL/GenBank/DDBJ databases">
        <title>Serratia marcescens genome sequencing and assembly.</title>
        <authorList>
            <person name="Martins R.C.R."/>
            <person name="Perdigao-Neto L.V."/>
            <person name="Costa S.F."/>
            <person name="Levin A.S.S."/>
        </authorList>
    </citation>
    <scope>NUCLEOTIDE SEQUENCE [LARGE SCALE GENOMIC DNA]</scope>
    <source>
        <strain evidence="8 9">1283</strain>
    </source>
</reference>
<evidence type="ECO:0000256" key="4">
    <source>
        <dbReference type="ARBA" id="ARBA00022692"/>
    </source>
</evidence>
<keyword evidence="4 7" id="KW-0812">Transmembrane</keyword>
<comment type="subcellular location">
    <subcellularLocation>
        <location evidence="1">Cell inner membrane</location>
    </subcellularLocation>
</comment>
<gene>
    <name evidence="8" type="ORF">DMW51_06395</name>
</gene>
<keyword evidence="9" id="KW-1185">Reference proteome</keyword>
<keyword evidence="5 7" id="KW-1133">Transmembrane helix</keyword>
<dbReference type="Pfam" id="PF04403">
    <property type="entry name" value="PqiA"/>
    <property type="match status" value="1"/>
</dbReference>
<keyword evidence="3" id="KW-0997">Cell inner membrane</keyword>
<protein>
    <submittedName>
        <fullName evidence="8">Paraquat-inducible membrane protein A</fullName>
    </submittedName>
</protein>
<dbReference type="PANTHER" id="PTHR30462:SF3">
    <property type="entry name" value="INTERMEMBRANE TRANSPORT PROTEIN PQIA"/>
    <property type="match status" value="1"/>
</dbReference>
<sequence length="107" mass="11915">MLCPQCDMLVALPPLAYGSKAVCPRCKTTLSTRWDEPRKRPIGYALSALFMLVLANIFPFINMRVAGLGNEIRLIQIPEVMVAEDYASMATLFMVFVQLIPAFCMVA</sequence>
<keyword evidence="2" id="KW-1003">Cell membrane</keyword>
<feature type="transmembrane region" description="Helical" evidence="7">
    <location>
        <begin position="86"/>
        <end position="106"/>
    </location>
</feature>
<organism evidence="8 9">
    <name type="scientific">Serratia marcescens</name>
    <dbReference type="NCBI Taxonomy" id="615"/>
    <lineage>
        <taxon>Bacteria</taxon>
        <taxon>Pseudomonadati</taxon>
        <taxon>Pseudomonadota</taxon>
        <taxon>Gammaproteobacteria</taxon>
        <taxon>Enterobacterales</taxon>
        <taxon>Yersiniaceae</taxon>
        <taxon>Serratia</taxon>
    </lineage>
</organism>
<evidence type="ECO:0000313" key="9">
    <source>
        <dbReference type="Proteomes" id="UP000247823"/>
    </source>
</evidence>
<evidence type="ECO:0000256" key="2">
    <source>
        <dbReference type="ARBA" id="ARBA00022475"/>
    </source>
</evidence>
<dbReference type="Proteomes" id="UP000247823">
    <property type="component" value="Unassembled WGS sequence"/>
</dbReference>